<protein>
    <recommendedName>
        <fullName evidence="5">Anti-sigma factor</fullName>
    </recommendedName>
</protein>
<evidence type="ECO:0008006" key="5">
    <source>
        <dbReference type="Google" id="ProtNLM"/>
    </source>
</evidence>
<feature type="compositionally biased region" description="Acidic residues" evidence="1">
    <location>
        <begin position="7"/>
        <end position="22"/>
    </location>
</feature>
<organism evidence="3 4">
    <name type="scientific">Agromyces allii</name>
    <dbReference type="NCBI Taxonomy" id="393607"/>
    <lineage>
        <taxon>Bacteria</taxon>
        <taxon>Bacillati</taxon>
        <taxon>Actinomycetota</taxon>
        <taxon>Actinomycetes</taxon>
        <taxon>Micrococcales</taxon>
        <taxon>Microbacteriaceae</taxon>
        <taxon>Agromyces</taxon>
    </lineage>
</organism>
<evidence type="ECO:0000256" key="2">
    <source>
        <dbReference type="SAM" id="Phobius"/>
    </source>
</evidence>
<keyword evidence="2" id="KW-0472">Membrane</keyword>
<dbReference type="Proteomes" id="UP001499954">
    <property type="component" value="Unassembled WGS sequence"/>
</dbReference>
<feature type="region of interest" description="Disordered" evidence="1">
    <location>
        <begin position="1"/>
        <end position="29"/>
    </location>
</feature>
<accession>A0ABP5C0N3</accession>
<reference evidence="4" key="1">
    <citation type="journal article" date="2019" name="Int. J. Syst. Evol. Microbiol.">
        <title>The Global Catalogue of Microorganisms (GCM) 10K type strain sequencing project: providing services to taxonomists for standard genome sequencing and annotation.</title>
        <authorList>
            <consortium name="The Broad Institute Genomics Platform"/>
            <consortium name="The Broad Institute Genome Sequencing Center for Infectious Disease"/>
            <person name="Wu L."/>
            <person name="Ma J."/>
        </authorList>
    </citation>
    <scope>NUCLEOTIDE SEQUENCE [LARGE SCALE GENOMIC DNA]</scope>
    <source>
        <strain evidence="4">JCM 13584</strain>
    </source>
</reference>
<evidence type="ECO:0000313" key="4">
    <source>
        <dbReference type="Proteomes" id="UP001499954"/>
    </source>
</evidence>
<keyword evidence="2" id="KW-1133">Transmembrane helix</keyword>
<comment type="caution">
    <text evidence="3">The sequence shown here is derived from an EMBL/GenBank/DDBJ whole genome shotgun (WGS) entry which is preliminary data.</text>
</comment>
<name>A0ABP5C0N3_9MICO</name>
<dbReference type="EMBL" id="BAAAMK010000004">
    <property type="protein sequence ID" value="GAA1955896.1"/>
    <property type="molecule type" value="Genomic_DNA"/>
</dbReference>
<sequence length="264" mass="27390">MAGNGERDDDAVPDDPVPDDAVPDAAGARDAEVARLQRIAFGSGASDAEREEAVRRLAQADGDGGSAMFAVPRTTARPELEPARTGGAPASVVPDRPESRMRWALIAGAIALAAGVLIGWGLGSRGPAAPAALDALPASSPPTTARAYAEYLESLPLVSEAAASKVFTRESISGDALPRSWVRDGFRQQRLLLTLPDGSGVFAALRDGEACLVLDFAAEGGLSRCTEGGRFPEEGIHVVAERAAAWFVVVWSADGTVTVTTSQR</sequence>
<feature type="transmembrane region" description="Helical" evidence="2">
    <location>
        <begin position="103"/>
        <end position="123"/>
    </location>
</feature>
<evidence type="ECO:0000313" key="3">
    <source>
        <dbReference type="EMBL" id="GAA1955896.1"/>
    </source>
</evidence>
<keyword evidence="4" id="KW-1185">Reference proteome</keyword>
<dbReference type="RefSeq" id="WP_157415997.1">
    <property type="nucleotide sequence ID" value="NZ_BAAAMK010000004.1"/>
</dbReference>
<evidence type="ECO:0000256" key="1">
    <source>
        <dbReference type="SAM" id="MobiDB-lite"/>
    </source>
</evidence>
<gene>
    <name evidence="3" type="ORF">GCM10009717_22410</name>
</gene>
<proteinExistence type="predicted"/>
<keyword evidence="2" id="KW-0812">Transmembrane</keyword>